<sequence length="398" mass="43328">MTDSGTVSDIAAKERVGGALPTLPARTDGLSLAALLFAGFCVLCAWGATRTVASALDHLQIERGAGWSIVFFLVIAATAILFWPAARSWSFSSRARQALSTNNIVEARIDAAAAREWSYLTFGWGATSLVLLAFASFIMANNAGVGKTFFYLPLIAEKWDLVLRAFWNNIKIFVIAEILVLIWGLVVAIARLMPGPAGRPVRLLAIAYCDIFRGLPAILTLYLVGFGLPISGLPDLIVPPIVGLFVNFDGMTAAEIKQFTRIPLTWYCILALTLTYGAYVAEVYRAGIDSIHPSQWAASRSLGLSYLQTLRYVIVPQAVRRIMAPLLNDFIGLQKDTALVQVIGVVDGFNQARMIASNAFNLSAVTIIAIIFVLITIPQARFVDRLVERDQARMRAAS</sequence>
<name>A0ACC5R050_9HYPH</name>
<evidence type="ECO:0000313" key="1">
    <source>
        <dbReference type="EMBL" id="MBK1866052.1"/>
    </source>
</evidence>
<dbReference type="Proteomes" id="UP000616151">
    <property type="component" value="Unassembled WGS sequence"/>
</dbReference>
<reference evidence="1" key="1">
    <citation type="submission" date="2021-01" db="EMBL/GenBank/DDBJ databases">
        <authorList>
            <person name="Sun Q."/>
        </authorList>
    </citation>
    <scope>NUCLEOTIDE SEQUENCE</scope>
    <source>
        <strain evidence="1">YIM B02566</strain>
    </source>
</reference>
<keyword evidence="2" id="KW-1185">Reference proteome</keyword>
<dbReference type="EMBL" id="JAENHL010000006">
    <property type="protein sequence ID" value="MBK1866052.1"/>
    <property type="molecule type" value="Genomic_DNA"/>
</dbReference>
<protein>
    <submittedName>
        <fullName evidence="1">Amino acid ABC transporter permease</fullName>
    </submittedName>
</protein>
<proteinExistence type="predicted"/>
<comment type="caution">
    <text evidence="1">The sequence shown here is derived from an EMBL/GenBank/DDBJ whole genome shotgun (WGS) entry which is preliminary data.</text>
</comment>
<gene>
    <name evidence="1" type="ORF">JHL16_06775</name>
</gene>
<organism evidence="1 2">
    <name type="scientific">Taklimakanibacter albus</name>
    <dbReference type="NCBI Taxonomy" id="2800327"/>
    <lineage>
        <taxon>Bacteria</taxon>
        <taxon>Pseudomonadati</taxon>
        <taxon>Pseudomonadota</taxon>
        <taxon>Alphaproteobacteria</taxon>
        <taxon>Hyphomicrobiales</taxon>
        <taxon>Aestuariivirgaceae</taxon>
        <taxon>Taklimakanibacter</taxon>
    </lineage>
</organism>
<evidence type="ECO:0000313" key="2">
    <source>
        <dbReference type="Proteomes" id="UP000616151"/>
    </source>
</evidence>
<accession>A0ACC5R050</accession>